<name>A0A5E4NKE0_9HEMI</name>
<proteinExistence type="predicted"/>
<keyword evidence="3" id="KW-1185">Reference proteome</keyword>
<organism evidence="2 3">
    <name type="scientific">Cinara cedri</name>
    <dbReference type="NCBI Taxonomy" id="506608"/>
    <lineage>
        <taxon>Eukaryota</taxon>
        <taxon>Metazoa</taxon>
        <taxon>Ecdysozoa</taxon>
        <taxon>Arthropoda</taxon>
        <taxon>Hexapoda</taxon>
        <taxon>Insecta</taxon>
        <taxon>Pterygota</taxon>
        <taxon>Neoptera</taxon>
        <taxon>Paraneoptera</taxon>
        <taxon>Hemiptera</taxon>
        <taxon>Sternorrhyncha</taxon>
        <taxon>Aphidomorpha</taxon>
        <taxon>Aphidoidea</taxon>
        <taxon>Aphididae</taxon>
        <taxon>Lachninae</taxon>
        <taxon>Cinara</taxon>
    </lineage>
</organism>
<gene>
    <name evidence="2" type="ORF">CINCED_3A009241</name>
</gene>
<dbReference type="AlphaFoldDB" id="A0A5E4NKE0"/>
<evidence type="ECO:0000256" key="1">
    <source>
        <dbReference type="SAM" id="MobiDB-lite"/>
    </source>
</evidence>
<accession>A0A5E4NKE0</accession>
<evidence type="ECO:0000313" key="3">
    <source>
        <dbReference type="Proteomes" id="UP000325440"/>
    </source>
</evidence>
<evidence type="ECO:0000313" key="2">
    <source>
        <dbReference type="EMBL" id="VVC41920.1"/>
    </source>
</evidence>
<dbReference type="Proteomes" id="UP000325440">
    <property type="component" value="Unassembled WGS sequence"/>
</dbReference>
<feature type="region of interest" description="Disordered" evidence="1">
    <location>
        <begin position="154"/>
        <end position="180"/>
    </location>
</feature>
<sequence length="212" mass="23905">MIFDVVQRRFGCTRNRCETTTAVRRRNIRCTCTGPFGRGLVFAFARLTETAAAAAVYRRRRSACAPGTRDASARSQRLCPFPRNHENATRCDARAVKMIFDVMQRRLWTYQERILWNDDAYRRTSTRTGPRVGPNLVFVFTRKRGQTRFGYQGHMRNASTDASEAPQRRSVYSSPAGCGSRARGLGRYTTTVGCVAEAETENSKNNKTGNAV</sequence>
<reference evidence="2 3" key="1">
    <citation type="submission" date="2019-08" db="EMBL/GenBank/DDBJ databases">
        <authorList>
            <person name="Alioto T."/>
            <person name="Alioto T."/>
            <person name="Gomez Garrido J."/>
        </authorList>
    </citation>
    <scope>NUCLEOTIDE SEQUENCE [LARGE SCALE GENOMIC DNA]</scope>
</reference>
<dbReference type="EMBL" id="CABPRJ010001931">
    <property type="protein sequence ID" value="VVC41920.1"/>
    <property type="molecule type" value="Genomic_DNA"/>
</dbReference>
<protein>
    <submittedName>
        <fullName evidence="2">Uncharacterized protein</fullName>
    </submittedName>
</protein>